<dbReference type="EMBL" id="FNBW01000001">
    <property type="protein sequence ID" value="SDF16865.1"/>
    <property type="molecule type" value="Genomic_DNA"/>
</dbReference>
<dbReference type="AlphaFoldDB" id="A0A8G2BEF3"/>
<organism evidence="3 4">
    <name type="scientific">Thalassobaculum litoreum DSM 18839</name>
    <dbReference type="NCBI Taxonomy" id="1123362"/>
    <lineage>
        <taxon>Bacteria</taxon>
        <taxon>Pseudomonadati</taxon>
        <taxon>Pseudomonadota</taxon>
        <taxon>Alphaproteobacteria</taxon>
        <taxon>Rhodospirillales</taxon>
        <taxon>Thalassobaculaceae</taxon>
        <taxon>Thalassobaculum</taxon>
    </lineage>
</organism>
<dbReference type="PANTHER" id="PTHR33164">
    <property type="entry name" value="TRANSCRIPTIONAL REGULATOR, MARR FAMILY"/>
    <property type="match status" value="1"/>
</dbReference>
<name>A0A8G2BEF3_9PROT</name>
<evidence type="ECO:0000256" key="1">
    <source>
        <dbReference type="SAM" id="MobiDB-lite"/>
    </source>
</evidence>
<dbReference type="InterPro" id="IPR036388">
    <property type="entry name" value="WH-like_DNA-bd_sf"/>
</dbReference>
<reference evidence="3 4" key="1">
    <citation type="submission" date="2016-10" db="EMBL/GenBank/DDBJ databases">
        <authorList>
            <person name="Varghese N."/>
            <person name="Submissions S."/>
        </authorList>
    </citation>
    <scope>NUCLEOTIDE SEQUENCE [LARGE SCALE GENOMIC DNA]</scope>
    <source>
        <strain evidence="3 4">DSM 18839</strain>
    </source>
</reference>
<evidence type="ECO:0000313" key="3">
    <source>
        <dbReference type="EMBL" id="SDF16865.1"/>
    </source>
</evidence>
<protein>
    <submittedName>
        <fullName evidence="3">DNA-binding transcriptional regulator, MarR family</fullName>
    </submittedName>
</protein>
<gene>
    <name evidence="3" type="ORF">SAMN05660686_00541</name>
</gene>
<accession>A0A8G2BEF3</accession>
<dbReference type="SUPFAM" id="SSF46785">
    <property type="entry name" value="Winged helix' DNA-binding domain"/>
    <property type="match status" value="1"/>
</dbReference>
<feature type="region of interest" description="Disordered" evidence="1">
    <location>
        <begin position="1"/>
        <end position="23"/>
    </location>
</feature>
<feature type="domain" description="HTH marR-type" evidence="2">
    <location>
        <begin position="36"/>
        <end position="171"/>
    </location>
</feature>
<dbReference type="Pfam" id="PF13463">
    <property type="entry name" value="HTH_27"/>
    <property type="match status" value="1"/>
</dbReference>
<dbReference type="Proteomes" id="UP000198615">
    <property type="component" value="Unassembled WGS sequence"/>
</dbReference>
<dbReference type="PROSITE" id="PS50995">
    <property type="entry name" value="HTH_MARR_2"/>
    <property type="match status" value="1"/>
</dbReference>
<dbReference type="InterPro" id="IPR036390">
    <property type="entry name" value="WH_DNA-bd_sf"/>
</dbReference>
<keyword evidence="4" id="KW-1185">Reference proteome</keyword>
<comment type="caution">
    <text evidence="3">The sequence shown here is derived from an EMBL/GenBank/DDBJ whole genome shotgun (WGS) entry which is preliminary data.</text>
</comment>
<evidence type="ECO:0000259" key="2">
    <source>
        <dbReference type="PROSITE" id="PS50995"/>
    </source>
</evidence>
<sequence>MRDATVRAFETSKTETDGSVGGHDGDAGAAEAAALYSDLTGLLERLHRRHLDVVRLALEGMGVTEINASQGLLLLSIGEGEVPVRDLIQRGYYQASSATYNIKKLVDYGYLEQLRSEHDRRSVRLRLGPPGRHVADRLRDLDQRLARIAVEEEGLGEPLQEALRTLKKLDRVWADFLSFG</sequence>
<evidence type="ECO:0000313" key="4">
    <source>
        <dbReference type="Proteomes" id="UP000198615"/>
    </source>
</evidence>
<dbReference type="PANTHER" id="PTHR33164:SF102">
    <property type="entry name" value="TRANSCRIPTIONAL REGULATORY PROTEIN"/>
    <property type="match status" value="1"/>
</dbReference>
<dbReference type="RefSeq" id="WP_093147939.1">
    <property type="nucleotide sequence ID" value="NZ_FNBW01000001.1"/>
</dbReference>
<keyword evidence="3" id="KW-0238">DNA-binding</keyword>
<dbReference type="GO" id="GO:0003677">
    <property type="term" value="F:DNA binding"/>
    <property type="evidence" value="ECO:0007669"/>
    <property type="project" value="UniProtKB-KW"/>
</dbReference>
<dbReference type="Gene3D" id="1.10.10.10">
    <property type="entry name" value="Winged helix-like DNA-binding domain superfamily/Winged helix DNA-binding domain"/>
    <property type="match status" value="1"/>
</dbReference>
<dbReference type="InterPro" id="IPR000835">
    <property type="entry name" value="HTH_MarR-typ"/>
</dbReference>
<dbReference type="GO" id="GO:0003700">
    <property type="term" value="F:DNA-binding transcription factor activity"/>
    <property type="evidence" value="ECO:0007669"/>
    <property type="project" value="InterPro"/>
</dbReference>
<dbReference type="InterPro" id="IPR039422">
    <property type="entry name" value="MarR/SlyA-like"/>
</dbReference>
<proteinExistence type="predicted"/>
<feature type="compositionally biased region" description="Basic and acidic residues" evidence="1">
    <location>
        <begin position="1"/>
        <end position="16"/>
    </location>
</feature>
<dbReference type="SMART" id="SM00347">
    <property type="entry name" value="HTH_MARR"/>
    <property type="match status" value="1"/>
</dbReference>
<dbReference type="GO" id="GO:0006950">
    <property type="term" value="P:response to stress"/>
    <property type="evidence" value="ECO:0007669"/>
    <property type="project" value="TreeGrafter"/>
</dbReference>